<dbReference type="RefSeq" id="WP_106302435.1">
    <property type="nucleotide sequence ID" value="NZ_PVWO01000069.1"/>
</dbReference>
<evidence type="ECO:0000313" key="4">
    <source>
        <dbReference type="Proteomes" id="UP000238937"/>
    </source>
</evidence>
<sequence length="102" mass="11385">MNAIFPTVLKRLYRKEPISSFIIIVGAVDAVLGGVNELGTLMILGLLTSGVAIGYRWWCIQQAESRSDAPNLHRRKSKQLSLPPSSYRSPLPDLDTRRRPPL</sequence>
<comment type="caution">
    <text evidence="3">The sequence shown here is derived from an EMBL/GenBank/DDBJ whole genome shotgun (WGS) entry which is preliminary data.</text>
</comment>
<feature type="region of interest" description="Disordered" evidence="1">
    <location>
        <begin position="65"/>
        <end position="102"/>
    </location>
</feature>
<keyword evidence="2" id="KW-0812">Transmembrane</keyword>
<evidence type="ECO:0000313" key="3">
    <source>
        <dbReference type="EMBL" id="PSB57626.1"/>
    </source>
</evidence>
<dbReference type="OrthoDB" id="465742at2"/>
<accession>A0A2T1GIM4</accession>
<protein>
    <submittedName>
        <fullName evidence="3">Uncharacterized protein</fullName>
    </submittedName>
</protein>
<dbReference type="Proteomes" id="UP000238937">
    <property type="component" value="Unassembled WGS sequence"/>
</dbReference>
<proteinExistence type="predicted"/>
<keyword evidence="2" id="KW-1133">Transmembrane helix</keyword>
<reference evidence="3 4" key="1">
    <citation type="submission" date="2018-03" db="EMBL/GenBank/DDBJ databases">
        <title>The ancient ancestry and fast evolution of plastids.</title>
        <authorList>
            <person name="Moore K.R."/>
            <person name="Magnabosco C."/>
            <person name="Momper L."/>
            <person name="Gold D.A."/>
            <person name="Bosak T."/>
            <person name="Fournier G.P."/>
        </authorList>
    </citation>
    <scope>NUCLEOTIDE SEQUENCE [LARGE SCALE GENOMIC DNA]</scope>
    <source>
        <strain evidence="3 4">CCALA 037</strain>
    </source>
</reference>
<keyword evidence="2" id="KW-0472">Membrane</keyword>
<dbReference type="AlphaFoldDB" id="A0A2T1GIM4"/>
<name>A0A2T1GIM4_9CYAN</name>
<evidence type="ECO:0000256" key="2">
    <source>
        <dbReference type="SAM" id="Phobius"/>
    </source>
</evidence>
<feature type="transmembrane region" description="Helical" evidence="2">
    <location>
        <begin position="18"/>
        <end position="35"/>
    </location>
</feature>
<keyword evidence="4" id="KW-1185">Reference proteome</keyword>
<dbReference type="EMBL" id="PVWO01000069">
    <property type="protein sequence ID" value="PSB57626.1"/>
    <property type="molecule type" value="Genomic_DNA"/>
</dbReference>
<feature type="compositionally biased region" description="Low complexity" evidence="1">
    <location>
        <begin position="80"/>
        <end position="93"/>
    </location>
</feature>
<organism evidence="3 4">
    <name type="scientific">Chamaesiphon polymorphus CCALA 037</name>
    <dbReference type="NCBI Taxonomy" id="2107692"/>
    <lineage>
        <taxon>Bacteria</taxon>
        <taxon>Bacillati</taxon>
        <taxon>Cyanobacteriota</taxon>
        <taxon>Cyanophyceae</taxon>
        <taxon>Gomontiellales</taxon>
        <taxon>Chamaesiphonaceae</taxon>
        <taxon>Chamaesiphon</taxon>
    </lineage>
</organism>
<feature type="transmembrane region" description="Helical" evidence="2">
    <location>
        <begin position="41"/>
        <end position="58"/>
    </location>
</feature>
<evidence type="ECO:0000256" key="1">
    <source>
        <dbReference type="SAM" id="MobiDB-lite"/>
    </source>
</evidence>
<gene>
    <name evidence="3" type="ORF">C7B77_07815</name>
</gene>